<dbReference type="Pfam" id="PF09045">
    <property type="entry name" value="L27_2"/>
    <property type="match status" value="1"/>
</dbReference>
<dbReference type="InterPro" id="IPR004172">
    <property type="entry name" value="L27_dom"/>
</dbReference>
<dbReference type="InParanoid" id="A0A3Q3FNA4"/>
<evidence type="ECO:0000313" key="11">
    <source>
        <dbReference type="Ensembl" id="ENSLBEP00000020463.1"/>
    </source>
</evidence>
<reference evidence="11" key="1">
    <citation type="submission" date="2025-08" db="UniProtKB">
        <authorList>
            <consortium name="Ensembl"/>
        </authorList>
    </citation>
    <scope>IDENTIFICATION</scope>
</reference>
<dbReference type="SMART" id="SM00228">
    <property type="entry name" value="PDZ"/>
    <property type="match status" value="3"/>
</dbReference>
<dbReference type="STRING" id="56723.ENSLBEP00000020463"/>
<dbReference type="Pfam" id="PF00595">
    <property type="entry name" value="PDZ"/>
    <property type="match status" value="2"/>
</dbReference>
<comment type="subcellular location">
    <subcellularLocation>
        <location evidence="1">Apical cell membrane</location>
    </subcellularLocation>
    <subcellularLocation>
        <location evidence="2">Cell junction</location>
        <location evidence="2">Tight junction</location>
    </subcellularLocation>
</comment>
<keyword evidence="12" id="KW-1185">Reference proteome</keyword>
<dbReference type="PANTHER" id="PTHR19964">
    <property type="entry name" value="MULTIPLE PDZ DOMAIN PROTEIN"/>
    <property type="match status" value="1"/>
</dbReference>
<dbReference type="GeneTree" id="ENSGT00940000155586"/>
<feature type="domain" description="L27" evidence="10">
    <location>
        <begin position="3"/>
        <end position="63"/>
    </location>
</feature>
<dbReference type="GO" id="GO:0016324">
    <property type="term" value="C:apical plasma membrane"/>
    <property type="evidence" value="ECO:0007669"/>
    <property type="project" value="UniProtKB-SubCell"/>
</dbReference>
<dbReference type="PANTHER" id="PTHR19964:SF10">
    <property type="entry name" value="MULTIPLE PDZ DOMAIN PROTEIN"/>
    <property type="match status" value="1"/>
</dbReference>
<protein>
    <recommendedName>
        <fullName evidence="13">PATJ crumbs cell polarity complex component</fullName>
    </recommendedName>
</protein>
<dbReference type="AlphaFoldDB" id="A0A3Q3FNA4"/>
<dbReference type="InterPro" id="IPR015132">
    <property type="entry name" value="L27_2"/>
</dbReference>
<dbReference type="InterPro" id="IPR001478">
    <property type="entry name" value="PDZ"/>
</dbReference>
<evidence type="ECO:0000256" key="4">
    <source>
        <dbReference type="ARBA" id="ARBA00022475"/>
    </source>
</evidence>
<dbReference type="Ensembl" id="ENSLBET00000021582.1">
    <property type="protein sequence ID" value="ENSLBEP00000020463.1"/>
    <property type="gene ID" value="ENSLBEG00000015725.1"/>
</dbReference>
<dbReference type="Proteomes" id="UP000261660">
    <property type="component" value="Unplaced"/>
</dbReference>
<dbReference type="GO" id="GO:0005923">
    <property type="term" value="C:bicellular tight junction"/>
    <property type="evidence" value="ECO:0007669"/>
    <property type="project" value="UniProtKB-SubCell"/>
</dbReference>
<dbReference type="SMART" id="SM00569">
    <property type="entry name" value="L27"/>
    <property type="match status" value="1"/>
</dbReference>
<reference evidence="11" key="2">
    <citation type="submission" date="2025-09" db="UniProtKB">
        <authorList>
            <consortium name="Ensembl"/>
        </authorList>
    </citation>
    <scope>IDENTIFICATION</scope>
</reference>
<organism evidence="11 12">
    <name type="scientific">Labrus bergylta</name>
    <name type="common">ballan wrasse</name>
    <dbReference type="NCBI Taxonomy" id="56723"/>
    <lineage>
        <taxon>Eukaryota</taxon>
        <taxon>Metazoa</taxon>
        <taxon>Chordata</taxon>
        <taxon>Craniata</taxon>
        <taxon>Vertebrata</taxon>
        <taxon>Euteleostomi</taxon>
        <taxon>Actinopterygii</taxon>
        <taxon>Neopterygii</taxon>
        <taxon>Teleostei</taxon>
        <taxon>Neoteleostei</taxon>
        <taxon>Acanthomorphata</taxon>
        <taxon>Eupercaria</taxon>
        <taxon>Labriformes</taxon>
        <taxon>Labridae</taxon>
        <taxon>Labrus</taxon>
    </lineage>
</organism>
<dbReference type="CDD" id="cd06667">
    <property type="entry name" value="PDZ2_MUPP1-like"/>
    <property type="match status" value="1"/>
</dbReference>
<proteinExistence type="predicted"/>
<dbReference type="CDD" id="cd06689">
    <property type="entry name" value="PDZ1_MUPP1-like"/>
    <property type="match status" value="1"/>
</dbReference>
<evidence type="ECO:0000256" key="6">
    <source>
        <dbReference type="ARBA" id="ARBA00022737"/>
    </source>
</evidence>
<evidence type="ECO:0000256" key="3">
    <source>
        <dbReference type="ARBA" id="ARBA00022427"/>
    </source>
</evidence>
<feature type="domain" description="PDZ" evidence="9">
    <location>
        <begin position="494"/>
        <end position="551"/>
    </location>
</feature>
<keyword evidence="5" id="KW-0597">Phosphoprotein</keyword>
<dbReference type="Gene3D" id="2.30.42.10">
    <property type="match status" value="3"/>
</dbReference>
<keyword evidence="7" id="KW-0965">Cell junction</keyword>
<sequence>MRRLADTQRALQAVERLQAKLKERGEVPTEEKLNLLKSVLQSPLFHQILALQKSVQHLRDQGTVPLSRGSDLDDHVAAVKPNGSHVSCSDTPAAAYINGQTASEEFDRTIQTMAQGRYVQHVDLQKPVSGGLGFSVVGLKSENRGELGIFIQEIQPGSIAHCDGKLKEADQILAINGQPLDQTVTHQQAIGILQSASERVQLAVARGPIPQLASPAVSRTPSAWQHVETIELVNDGTGLGFGIVGGKTTGVIVKTILPGGIADQDGRLRSGDHILRIGETDLYGMGSEQVAQVLRQCGNRVKLVVTRGPVDETPSVSAVMPVVLPTVTEQQGCEEEEAEAFDVSLTKNTQGLGITIAGYVGDKNSDSVNIQGYTNQQAVEVLRHTGQTVHLKLIRRGFKPEEIPPAVTPVATVLTPCTTAIPIPTTTTVMRELELELESNKAEELTAVEEEELMTKWQEILGPSNEVVVSDFLSLIHRIKLSRTILEASSGHHYIRSVLPEGPVGRCGKLFSGDELLEVNGISLIGETHKEVVRILKELPLSVFMTCCRPAPHLQTDMETVQPRESEDLSTTPELKVLYVLNFSVVG</sequence>
<evidence type="ECO:0000256" key="1">
    <source>
        <dbReference type="ARBA" id="ARBA00004221"/>
    </source>
</evidence>
<dbReference type="InterPro" id="IPR051342">
    <property type="entry name" value="PDZ_scaffold"/>
</dbReference>
<keyword evidence="3" id="KW-0796">Tight junction</keyword>
<keyword evidence="6" id="KW-0677">Repeat</keyword>
<evidence type="ECO:0000313" key="12">
    <source>
        <dbReference type="Proteomes" id="UP000261660"/>
    </source>
</evidence>
<dbReference type="InterPro" id="IPR036034">
    <property type="entry name" value="PDZ_sf"/>
</dbReference>
<evidence type="ECO:0000256" key="2">
    <source>
        <dbReference type="ARBA" id="ARBA00004435"/>
    </source>
</evidence>
<keyword evidence="4" id="KW-1003">Cell membrane</keyword>
<name>A0A3Q3FNA4_9LABR</name>
<dbReference type="GO" id="GO:0120192">
    <property type="term" value="P:tight junction assembly"/>
    <property type="evidence" value="ECO:0007669"/>
    <property type="project" value="TreeGrafter"/>
</dbReference>
<dbReference type="FunFam" id="2.30.42.10:FF:000072">
    <property type="entry name" value="multiple PDZ domain protein isoform X1"/>
    <property type="match status" value="1"/>
</dbReference>
<dbReference type="GO" id="GO:0005737">
    <property type="term" value="C:cytoplasm"/>
    <property type="evidence" value="ECO:0007669"/>
    <property type="project" value="TreeGrafter"/>
</dbReference>
<evidence type="ECO:0008006" key="13">
    <source>
        <dbReference type="Google" id="ProtNLM"/>
    </source>
</evidence>
<accession>A0A3Q3FNA4</accession>
<dbReference type="SUPFAM" id="SSF101288">
    <property type="entry name" value="L27 domain"/>
    <property type="match status" value="1"/>
</dbReference>
<evidence type="ECO:0000256" key="5">
    <source>
        <dbReference type="ARBA" id="ARBA00022553"/>
    </source>
</evidence>
<evidence type="ECO:0000259" key="10">
    <source>
        <dbReference type="PROSITE" id="PS51022"/>
    </source>
</evidence>
<dbReference type="InterPro" id="IPR036892">
    <property type="entry name" value="L27_dom_sf"/>
</dbReference>
<feature type="domain" description="PDZ" evidence="9">
    <location>
        <begin position="229"/>
        <end position="309"/>
    </location>
</feature>
<dbReference type="PROSITE" id="PS51022">
    <property type="entry name" value="L27"/>
    <property type="match status" value="1"/>
</dbReference>
<dbReference type="PROSITE" id="PS50106">
    <property type="entry name" value="PDZ"/>
    <property type="match status" value="3"/>
</dbReference>
<feature type="domain" description="PDZ" evidence="9">
    <location>
        <begin position="121"/>
        <end position="208"/>
    </location>
</feature>
<keyword evidence="8" id="KW-0472">Membrane</keyword>
<evidence type="ECO:0000256" key="8">
    <source>
        <dbReference type="ARBA" id="ARBA00023136"/>
    </source>
</evidence>
<evidence type="ECO:0000259" key="9">
    <source>
        <dbReference type="PROSITE" id="PS50106"/>
    </source>
</evidence>
<dbReference type="SUPFAM" id="SSF50156">
    <property type="entry name" value="PDZ domain-like"/>
    <property type="match status" value="4"/>
</dbReference>
<evidence type="ECO:0000256" key="7">
    <source>
        <dbReference type="ARBA" id="ARBA00022949"/>
    </source>
</evidence>
<dbReference type="Gene3D" id="1.10.287.650">
    <property type="entry name" value="L27 domain"/>
    <property type="match status" value="1"/>
</dbReference>